<reference evidence="4 5" key="1">
    <citation type="journal article" date="2025" name="Microbiol. Resour. Announc.">
        <title>Draft genome sequences for Neonectria magnoliae and Neonectria punicea, canker pathogens of Liriodendron tulipifera and Acer saccharum in West Virginia.</title>
        <authorList>
            <person name="Petronek H.M."/>
            <person name="Kasson M.T."/>
            <person name="Metheny A.M."/>
            <person name="Stauder C.M."/>
            <person name="Lovett B."/>
            <person name="Lynch S.C."/>
            <person name="Garnas J.R."/>
            <person name="Kasson L.R."/>
            <person name="Stajich J.E."/>
        </authorList>
    </citation>
    <scope>NUCLEOTIDE SEQUENCE [LARGE SCALE GENOMIC DNA]</scope>
    <source>
        <strain evidence="4 5">NRRL 64651</strain>
    </source>
</reference>
<name>A0ABR1H1X7_9HYPO</name>
<feature type="compositionally biased region" description="Basic residues" evidence="2">
    <location>
        <begin position="38"/>
        <end position="47"/>
    </location>
</feature>
<dbReference type="Proteomes" id="UP001498421">
    <property type="component" value="Unassembled WGS sequence"/>
</dbReference>
<protein>
    <recommendedName>
        <fullName evidence="3">Zn(2)-C6 fungal-type domain-containing protein</fullName>
    </recommendedName>
</protein>
<dbReference type="Pfam" id="PF00172">
    <property type="entry name" value="Zn_clus"/>
    <property type="match status" value="1"/>
</dbReference>
<evidence type="ECO:0000259" key="3">
    <source>
        <dbReference type="PROSITE" id="PS50048"/>
    </source>
</evidence>
<feature type="domain" description="Zn(2)-C6 fungal-type" evidence="3">
    <location>
        <begin position="49"/>
        <end position="79"/>
    </location>
</feature>
<evidence type="ECO:0000313" key="5">
    <source>
        <dbReference type="Proteomes" id="UP001498421"/>
    </source>
</evidence>
<dbReference type="InterPro" id="IPR036864">
    <property type="entry name" value="Zn2-C6_fun-type_DNA-bd_sf"/>
</dbReference>
<feature type="region of interest" description="Disordered" evidence="2">
    <location>
        <begin position="1"/>
        <end position="48"/>
    </location>
</feature>
<evidence type="ECO:0000256" key="1">
    <source>
        <dbReference type="ARBA" id="ARBA00023242"/>
    </source>
</evidence>
<dbReference type="CDD" id="cd00067">
    <property type="entry name" value="GAL4"/>
    <property type="match status" value="1"/>
</dbReference>
<dbReference type="PROSITE" id="PS50048">
    <property type="entry name" value="ZN2_CY6_FUNGAL_2"/>
    <property type="match status" value="1"/>
</dbReference>
<keyword evidence="1" id="KW-0539">Nucleus</keyword>
<organism evidence="4 5">
    <name type="scientific">Neonectria magnoliae</name>
    <dbReference type="NCBI Taxonomy" id="2732573"/>
    <lineage>
        <taxon>Eukaryota</taxon>
        <taxon>Fungi</taxon>
        <taxon>Dikarya</taxon>
        <taxon>Ascomycota</taxon>
        <taxon>Pezizomycotina</taxon>
        <taxon>Sordariomycetes</taxon>
        <taxon>Hypocreomycetidae</taxon>
        <taxon>Hypocreales</taxon>
        <taxon>Nectriaceae</taxon>
        <taxon>Neonectria</taxon>
    </lineage>
</organism>
<proteinExistence type="predicted"/>
<dbReference type="EMBL" id="JAZAVK010000256">
    <property type="protein sequence ID" value="KAK7415077.1"/>
    <property type="molecule type" value="Genomic_DNA"/>
</dbReference>
<dbReference type="Gene3D" id="4.10.240.10">
    <property type="entry name" value="Zn(2)-C6 fungal-type DNA-binding domain"/>
    <property type="match status" value="1"/>
</dbReference>
<dbReference type="PANTHER" id="PTHR47784:SF4">
    <property type="entry name" value="ZN(II)2CYS6 TRANSCRIPTION FACTOR (EUROFUNG)"/>
    <property type="match status" value="1"/>
</dbReference>
<keyword evidence="5" id="KW-1185">Reference proteome</keyword>
<evidence type="ECO:0000313" key="4">
    <source>
        <dbReference type="EMBL" id="KAK7415077.1"/>
    </source>
</evidence>
<dbReference type="InterPro" id="IPR053157">
    <property type="entry name" value="Sterol_Uptake_Regulator"/>
</dbReference>
<dbReference type="PANTHER" id="PTHR47784">
    <property type="entry name" value="STEROL UPTAKE CONTROL PROTEIN 2"/>
    <property type="match status" value="1"/>
</dbReference>
<dbReference type="InterPro" id="IPR001138">
    <property type="entry name" value="Zn2Cys6_DnaBD"/>
</dbReference>
<sequence>MSPRPSGPESRPDGPGPGPGSASHPGSRPGSSATNTAKLRRAHRKSRNGCWECKRRHIKCDESRPKCSNCLVSERDCSFPHSASAPTPASTPTPNLASATTPAATIVNSPSRSPADSTSSSGALYPSQHLLPSSCGPRGFPVVDDVAPPTLPSFNEFFAGSPSSSLPDSPPQPGFTAKHLILFHHAQTSMVFTTNFMPAAISIAVQWAQEAPYAMDQLLALAADHLALHSPESCNVHRRDATELQTRALMWFNRDTQDNVNQDNDRLVIPRFLFASLLSIHMLYETLAYYRGSYHAFIDRFIEFTHLHRGVRTVMSNSYDLILESGLRPFMVNIRLASESDHLGVECAELERLIDGSDLAPATVAACKSACQAVQWAFNVHASLPSDDNIHAVTALPVLLTPEYVDALRKHRPEALLVLVYYGVLLHRCRNSWIVGDAGAAVIHLIADYLGSFWSEPLRWPMEVISTEQG</sequence>
<comment type="caution">
    <text evidence="4">The sequence shown here is derived from an EMBL/GenBank/DDBJ whole genome shotgun (WGS) entry which is preliminary data.</text>
</comment>
<feature type="region of interest" description="Disordered" evidence="2">
    <location>
        <begin position="78"/>
        <end position="99"/>
    </location>
</feature>
<feature type="compositionally biased region" description="Low complexity" evidence="2">
    <location>
        <begin position="20"/>
        <end position="32"/>
    </location>
</feature>
<dbReference type="PROSITE" id="PS00463">
    <property type="entry name" value="ZN2_CY6_FUNGAL_1"/>
    <property type="match status" value="1"/>
</dbReference>
<dbReference type="SMART" id="SM00066">
    <property type="entry name" value="GAL4"/>
    <property type="match status" value="1"/>
</dbReference>
<feature type="compositionally biased region" description="Low complexity" evidence="2">
    <location>
        <begin position="80"/>
        <end position="99"/>
    </location>
</feature>
<gene>
    <name evidence="4" type="ORF">QQZ08_012437</name>
</gene>
<evidence type="ECO:0000256" key="2">
    <source>
        <dbReference type="SAM" id="MobiDB-lite"/>
    </source>
</evidence>
<accession>A0ABR1H1X7</accession>
<dbReference type="SUPFAM" id="SSF57701">
    <property type="entry name" value="Zn2/Cys6 DNA-binding domain"/>
    <property type="match status" value="1"/>
</dbReference>